<dbReference type="InterPro" id="IPR029032">
    <property type="entry name" value="AhpD-like"/>
</dbReference>
<dbReference type="Gene3D" id="1.20.1290.10">
    <property type="entry name" value="AhpD-like"/>
    <property type="match status" value="1"/>
</dbReference>
<proteinExistence type="predicted"/>
<protein>
    <submittedName>
        <fullName evidence="2">Putative peroxidase-related enzyme</fullName>
    </submittedName>
</protein>
<gene>
    <name evidence="2" type="ORF">BX592_10834</name>
</gene>
<reference evidence="2 3" key="1">
    <citation type="submission" date="2019-03" db="EMBL/GenBank/DDBJ databases">
        <title>Genomic Encyclopedia of Type Strains, Phase III (KMG-III): the genomes of soil and plant-associated and newly described type strains.</title>
        <authorList>
            <person name="Whitman W."/>
        </authorList>
    </citation>
    <scope>NUCLEOTIDE SEQUENCE [LARGE SCALE GENOMIC DNA]</scope>
    <source>
        <strain evidence="2 3">LMG 29544</strain>
    </source>
</reference>
<keyword evidence="2" id="KW-0560">Oxidoreductase</keyword>
<dbReference type="PANTHER" id="PTHR35446">
    <property type="entry name" value="SI:CH211-175M2.5"/>
    <property type="match status" value="1"/>
</dbReference>
<organism evidence="2 3">
    <name type="scientific">Paraburkholderia rhizosphaerae</name>
    <dbReference type="NCBI Taxonomy" id="480658"/>
    <lineage>
        <taxon>Bacteria</taxon>
        <taxon>Pseudomonadati</taxon>
        <taxon>Pseudomonadota</taxon>
        <taxon>Betaproteobacteria</taxon>
        <taxon>Burkholderiales</taxon>
        <taxon>Burkholderiaceae</taxon>
        <taxon>Paraburkholderia</taxon>
    </lineage>
</organism>
<dbReference type="RefSeq" id="WP_134192054.1">
    <property type="nucleotide sequence ID" value="NZ_JBHLUW010000003.1"/>
</dbReference>
<dbReference type="Proteomes" id="UP000295509">
    <property type="component" value="Unassembled WGS sequence"/>
</dbReference>
<keyword evidence="3" id="KW-1185">Reference proteome</keyword>
<dbReference type="SUPFAM" id="SSF69118">
    <property type="entry name" value="AhpD-like"/>
    <property type="match status" value="1"/>
</dbReference>
<dbReference type="Pfam" id="PF02627">
    <property type="entry name" value="CMD"/>
    <property type="match status" value="1"/>
</dbReference>
<evidence type="ECO:0000313" key="2">
    <source>
        <dbReference type="EMBL" id="TDY50799.1"/>
    </source>
</evidence>
<dbReference type="InterPro" id="IPR003779">
    <property type="entry name" value="CMD-like"/>
</dbReference>
<dbReference type="PANTHER" id="PTHR35446:SF3">
    <property type="entry name" value="CMD DOMAIN-CONTAINING PROTEIN"/>
    <property type="match status" value="1"/>
</dbReference>
<dbReference type="NCBIfam" id="TIGR00778">
    <property type="entry name" value="ahpD_dom"/>
    <property type="match status" value="1"/>
</dbReference>
<dbReference type="AlphaFoldDB" id="A0A4R8LSY9"/>
<sequence length="178" mass="18950">MPRLHTIALSEATGRASELFKGVKAAVGKVPNSYIGIGGNSPVALEAVLNLEVSLMRSSLGAREIEVVKLVVSDTTGCDYCLAAHTLMSKKIGFDREAILALRQGRPSGDARNDALARFVLHLITTNGTVQTDVVMAVKEAGFTDAQIVDVAMAIATIMFTNLFNRINDTTLDFPAAD</sequence>
<comment type="caution">
    <text evidence="2">The sequence shown here is derived from an EMBL/GenBank/DDBJ whole genome shotgun (WGS) entry which is preliminary data.</text>
</comment>
<dbReference type="InterPro" id="IPR004675">
    <property type="entry name" value="AhpD_core"/>
</dbReference>
<keyword evidence="2" id="KW-0575">Peroxidase</keyword>
<dbReference type="EMBL" id="SORE01000008">
    <property type="protein sequence ID" value="TDY50799.1"/>
    <property type="molecule type" value="Genomic_DNA"/>
</dbReference>
<dbReference type="GO" id="GO:0051920">
    <property type="term" value="F:peroxiredoxin activity"/>
    <property type="evidence" value="ECO:0007669"/>
    <property type="project" value="InterPro"/>
</dbReference>
<evidence type="ECO:0000259" key="1">
    <source>
        <dbReference type="Pfam" id="PF02627"/>
    </source>
</evidence>
<name>A0A4R8LSY9_9BURK</name>
<evidence type="ECO:0000313" key="3">
    <source>
        <dbReference type="Proteomes" id="UP000295509"/>
    </source>
</evidence>
<dbReference type="OrthoDB" id="3667834at2"/>
<accession>A0A4R8LSY9</accession>
<feature type="domain" description="Carboxymuconolactone decarboxylase-like" evidence="1">
    <location>
        <begin position="45"/>
        <end position="107"/>
    </location>
</feature>